<keyword evidence="3 4" id="KW-0808">Transferase</keyword>
<dbReference type="InterPro" id="IPR035595">
    <property type="entry name" value="UDP_glycos_trans_CS"/>
</dbReference>
<dbReference type="GO" id="GO:0008194">
    <property type="term" value="F:UDP-glycosyltransferase activity"/>
    <property type="evidence" value="ECO:0007669"/>
    <property type="project" value="InterPro"/>
</dbReference>
<dbReference type="EMBL" id="KY963365">
    <property type="protein sequence ID" value="ASU43998.1"/>
    <property type="molecule type" value="mRNA"/>
</dbReference>
<dbReference type="SUPFAM" id="SSF53756">
    <property type="entry name" value="UDP-Glycosyltransferase/glycogen phosphorylase"/>
    <property type="match status" value="1"/>
</dbReference>
<proteinExistence type="evidence at transcript level"/>
<protein>
    <recommendedName>
        <fullName evidence="5">Glycosyltransferase</fullName>
        <ecNumber evidence="5">2.4.1.-</ecNumber>
    </recommendedName>
</protein>
<accession>A0A223PIM8</accession>
<dbReference type="Pfam" id="PF00201">
    <property type="entry name" value="UDPGT"/>
    <property type="match status" value="1"/>
</dbReference>
<dbReference type="CDD" id="cd03784">
    <property type="entry name" value="GT1_Gtf-like"/>
    <property type="match status" value="1"/>
</dbReference>
<dbReference type="FunFam" id="3.40.50.2000:FF:000056">
    <property type="entry name" value="Glycosyltransferase"/>
    <property type="match status" value="1"/>
</dbReference>
<dbReference type="InterPro" id="IPR002213">
    <property type="entry name" value="UDP_glucos_trans"/>
</dbReference>
<evidence type="ECO:0000256" key="2">
    <source>
        <dbReference type="ARBA" id="ARBA00022676"/>
    </source>
</evidence>
<dbReference type="Gene3D" id="3.40.50.2000">
    <property type="entry name" value="Glycogen Phosphorylase B"/>
    <property type="match status" value="2"/>
</dbReference>
<sequence>MGSRKPRVAIFPSAGLGHLIPFAELAIRLSDHHGLSVSFISCKWMFSPRLMASYSERIASSGLDITFVQLPEVEIDGAEHMKIETHISKLLEKSKDSVVSALRSLLDSAPPISAFITDFSCSTMFDVAAELGIPTYVFFTSTASLLSFMLSFPKLVSEIPISFKDTEFPIEIPGLPPIAGTDLPPPVQDRSNEAFYWAVQHCSCLWKVRGILINTFEELEPETIKALVEGKISNTTEADRVPRFYPVGPVISSSPLEYNDKHVEDGRADCLKWLDNQPPSSVLFVSFGSGASLPSAQVTELAVGLEASGHRFLWVLRSLSSSFLSIEETELSQVLPEGFENRTRDRGLVVASWAPQIPVLSHPSTGGFISHCGWNSTLESISHGMPIICWPLFAEQRMNRILLVNKLKVGIAAKMESDGFVGREEVERAVRELMEGGDGRRVRARMRELKVKAVSALEEGGSSYKAMAAAVSEWTTNANAENSVAIIPHI</sequence>
<comment type="similarity">
    <text evidence="1 4">Belongs to the UDP-glycosyltransferase family.</text>
</comment>
<reference evidence="6" key="1">
    <citation type="journal article" date="2017" name="Plant Physiol.">
        <title>A conifer UDP-sugar dependent glycosyltransferase contributes to acetophenone metabolism and defense against insects.</title>
        <authorList>
            <person name="Mageroy M.H."/>
            <person name="Jancsik S."/>
            <person name="Yuen M.M.S."/>
            <person name="Fischer M."/>
            <person name="Withers S.G."/>
            <person name="Paetz C."/>
            <person name="Schneider B."/>
            <person name="MacKay J.J."/>
            <person name="Bohlmann J."/>
        </authorList>
    </citation>
    <scope>NUCLEOTIDE SEQUENCE</scope>
</reference>
<evidence type="ECO:0000256" key="3">
    <source>
        <dbReference type="ARBA" id="ARBA00022679"/>
    </source>
</evidence>
<organism evidence="6">
    <name type="scientific">Picea glauca</name>
    <name type="common">White spruce</name>
    <name type="synonym">Pinus glauca</name>
    <dbReference type="NCBI Taxonomy" id="3330"/>
    <lineage>
        <taxon>Eukaryota</taxon>
        <taxon>Viridiplantae</taxon>
        <taxon>Streptophyta</taxon>
        <taxon>Embryophyta</taxon>
        <taxon>Tracheophyta</taxon>
        <taxon>Spermatophyta</taxon>
        <taxon>Pinopsida</taxon>
        <taxon>Pinidae</taxon>
        <taxon>Conifers I</taxon>
        <taxon>Pinales</taxon>
        <taxon>Pinaceae</taxon>
        <taxon>Picea</taxon>
    </lineage>
</organism>
<evidence type="ECO:0000256" key="1">
    <source>
        <dbReference type="ARBA" id="ARBA00009995"/>
    </source>
</evidence>
<evidence type="ECO:0000256" key="4">
    <source>
        <dbReference type="RuleBase" id="RU003718"/>
    </source>
</evidence>
<name>A0A223PIM8_PICGL</name>
<dbReference type="AlphaFoldDB" id="A0A223PIM8"/>
<dbReference type="EC" id="2.4.1.-" evidence="5"/>
<dbReference type="PANTHER" id="PTHR48046:SF1">
    <property type="entry name" value="GLYCOSYLTRANSFERASE-RELATED"/>
    <property type="match status" value="1"/>
</dbReference>
<dbReference type="PROSITE" id="PS00375">
    <property type="entry name" value="UDPGT"/>
    <property type="match status" value="1"/>
</dbReference>
<dbReference type="PANTHER" id="PTHR48046">
    <property type="entry name" value="UDP-GLYCOSYLTRANSFERASE 72E1"/>
    <property type="match status" value="1"/>
</dbReference>
<keyword evidence="2 4" id="KW-0328">Glycosyltransferase</keyword>
<evidence type="ECO:0000256" key="5">
    <source>
        <dbReference type="RuleBase" id="RU362057"/>
    </source>
</evidence>
<evidence type="ECO:0000313" key="6">
    <source>
        <dbReference type="EMBL" id="ASU43998.1"/>
    </source>
</evidence>